<dbReference type="FunFam" id="3.40.605.10:FF:000026">
    <property type="entry name" value="Aldehyde dehydrogenase, putative"/>
    <property type="match status" value="1"/>
</dbReference>
<protein>
    <submittedName>
        <fullName evidence="6">Sorbosone dehydrogenase</fullName>
    </submittedName>
</protein>
<dbReference type="RefSeq" id="WP_042553242.1">
    <property type="nucleotide sequence ID" value="NZ_JXQW01000020.1"/>
</dbReference>
<dbReference type="EMBL" id="JXQW01000020">
    <property type="protein sequence ID" value="KIQ02085.1"/>
    <property type="molecule type" value="Genomic_DNA"/>
</dbReference>
<evidence type="ECO:0000256" key="2">
    <source>
        <dbReference type="ARBA" id="ARBA00023002"/>
    </source>
</evidence>
<dbReference type="PROSITE" id="PS00687">
    <property type="entry name" value="ALDEHYDE_DEHYDR_GLU"/>
    <property type="match status" value="1"/>
</dbReference>
<evidence type="ECO:0000259" key="5">
    <source>
        <dbReference type="Pfam" id="PF00171"/>
    </source>
</evidence>
<dbReference type="Gene3D" id="3.40.605.10">
    <property type="entry name" value="Aldehyde Dehydrogenase, Chain A, domain 1"/>
    <property type="match status" value="1"/>
</dbReference>
<evidence type="ECO:0000256" key="4">
    <source>
        <dbReference type="RuleBase" id="RU003345"/>
    </source>
</evidence>
<proteinExistence type="inferred from homology"/>
<comment type="similarity">
    <text evidence="1 4">Belongs to the aldehyde dehydrogenase family.</text>
</comment>
<dbReference type="Pfam" id="PF00171">
    <property type="entry name" value="Aldedh"/>
    <property type="match status" value="1"/>
</dbReference>
<accession>A0A0D0J8C2</accession>
<gene>
    <name evidence="6" type="ORF">RU08_07890</name>
</gene>
<dbReference type="InterPro" id="IPR029510">
    <property type="entry name" value="Ald_DH_CS_GLU"/>
</dbReference>
<dbReference type="FunFam" id="3.40.605.10:FF:000007">
    <property type="entry name" value="NAD/NADP-dependent betaine aldehyde dehydrogenase"/>
    <property type="match status" value="1"/>
</dbReference>
<dbReference type="Proteomes" id="UP000032068">
    <property type="component" value="Unassembled WGS sequence"/>
</dbReference>
<name>A0A0D0J8C2_9PSED</name>
<dbReference type="AlphaFoldDB" id="A0A0D0J8C2"/>
<dbReference type="InterPro" id="IPR016161">
    <property type="entry name" value="Ald_DH/histidinol_DH"/>
</dbReference>
<dbReference type="FunFam" id="3.40.309.10:FF:000012">
    <property type="entry name" value="Betaine aldehyde dehydrogenase"/>
    <property type="match status" value="1"/>
</dbReference>
<dbReference type="GO" id="GO:0016620">
    <property type="term" value="F:oxidoreductase activity, acting on the aldehyde or oxo group of donors, NAD or NADP as acceptor"/>
    <property type="evidence" value="ECO:0007669"/>
    <property type="project" value="InterPro"/>
</dbReference>
<dbReference type="Gene3D" id="3.40.309.10">
    <property type="entry name" value="Aldehyde Dehydrogenase, Chain A, domain 2"/>
    <property type="match status" value="1"/>
</dbReference>
<reference evidence="6 7" key="1">
    <citation type="submission" date="2014-12" db="EMBL/GenBank/DDBJ databases">
        <title>16Stimator: statistical estimation of ribosomal gene copy numbers from draft genome assemblies.</title>
        <authorList>
            <person name="Perisin M.A."/>
            <person name="Vetter M."/>
            <person name="Gilbert J.A."/>
            <person name="Bergelson J."/>
        </authorList>
    </citation>
    <scope>NUCLEOTIDE SEQUENCE [LARGE SCALE GENOMIC DNA]</scope>
    <source>
        <strain evidence="6 7">MEJ086</strain>
    </source>
</reference>
<dbReference type="InterPro" id="IPR015590">
    <property type="entry name" value="Aldehyde_DH_dom"/>
</dbReference>
<dbReference type="InterPro" id="IPR016163">
    <property type="entry name" value="Ald_DH_C"/>
</dbReference>
<evidence type="ECO:0000256" key="1">
    <source>
        <dbReference type="ARBA" id="ARBA00009986"/>
    </source>
</evidence>
<sequence length="495" mass="53378">MSTRTYDHWIDGREYAPSSRQHIERHSPAHGGLLARFAEGSAQDVDIAVERAKALHVSSAWSSLPGSERAKLLSRLADLIERDAERLAEIEAEEVGKPIIYARGEVSWAAELTRFAASLAWQIKGEAFTHLGDDRLGLVTREARGVVGLIVPWNFPLVCLFQKLPYALAAGCPVVIKPSELTSGSALEVARLAAEAGFPAGLINIVTGRGEVVGERLTRHPDVSMISFTGSTRVGKQIAASAAGDLTRVALELGGKAANVVFADADLEAALDGVLFGVILNQGEECVAGTRLLIEESVADEFVARLVERASRVVVGLPLDDQTQIGALIHEQHLHSVLGYIEVGRQEGARLLCGGERLTQGSLGKGYFVGPTIFTEVRPEHRIFREEIFGPVLTVTRFKTVDEAIELANDTLYGLGNGLWTKDLDKALAVSQKLQSGTVYVNTYLESAPQLPFGGFKQSGYGRENGVDGLHEFLEVKATFIKTGPRTPVLPNTLG</sequence>
<organism evidence="6 7">
    <name type="scientific">Pseudomonas fulva</name>
    <dbReference type="NCBI Taxonomy" id="47880"/>
    <lineage>
        <taxon>Bacteria</taxon>
        <taxon>Pseudomonadati</taxon>
        <taxon>Pseudomonadota</taxon>
        <taxon>Gammaproteobacteria</taxon>
        <taxon>Pseudomonadales</taxon>
        <taxon>Pseudomonadaceae</taxon>
        <taxon>Pseudomonas</taxon>
    </lineage>
</organism>
<feature type="domain" description="Aldehyde dehydrogenase" evidence="5">
    <location>
        <begin position="18"/>
        <end position="478"/>
    </location>
</feature>
<dbReference type="OrthoDB" id="9812625at2"/>
<evidence type="ECO:0000313" key="6">
    <source>
        <dbReference type="EMBL" id="KIQ02085.1"/>
    </source>
</evidence>
<dbReference type="InterPro" id="IPR016162">
    <property type="entry name" value="Ald_DH_N"/>
</dbReference>
<evidence type="ECO:0000256" key="3">
    <source>
        <dbReference type="PROSITE-ProRule" id="PRU10007"/>
    </source>
</evidence>
<dbReference type="PANTHER" id="PTHR11699">
    <property type="entry name" value="ALDEHYDE DEHYDROGENASE-RELATED"/>
    <property type="match status" value="1"/>
</dbReference>
<keyword evidence="2 4" id="KW-0560">Oxidoreductase</keyword>
<evidence type="ECO:0000313" key="7">
    <source>
        <dbReference type="Proteomes" id="UP000032068"/>
    </source>
</evidence>
<dbReference type="SUPFAM" id="SSF53720">
    <property type="entry name" value="ALDH-like"/>
    <property type="match status" value="1"/>
</dbReference>
<comment type="caution">
    <text evidence="6">The sequence shown here is derived from an EMBL/GenBank/DDBJ whole genome shotgun (WGS) entry which is preliminary data.</text>
</comment>
<feature type="active site" evidence="3">
    <location>
        <position position="252"/>
    </location>
</feature>